<dbReference type="Gene3D" id="3.30.1330.60">
    <property type="entry name" value="OmpA-like domain"/>
    <property type="match status" value="1"/>
</dbReference>
<keyword evidence="10" id="KW-1185">Reference proteome</keyword>
<proteinExistence type="predicted"/>
<evidence type="ECO:0000256" key="1">
    <source>
        <dbReference type="ARBA" id="ARBA00004442"/>
    </source>
</evidence>
<name>A0A839UUI8_9GAMM</name>
<dbReference type="PROSITE" id="PS51123">
    <property type="entry name" value="OMPA_2"/>
    <property type="match status" value="1"/>
</dbReference>
<evidence type="ECO:0000259" key="8">
    <source>
        <dbReference type="PROSITE" id="PS51123"/>
    </source>
</evidence>
<dbReference type="InterPro" id="IPR006665">
    <property type="entry name" value="OmpA-like"/>
</dbReference>
<dbReference type="CDD" id="cd07185">
    <property type="entry name" value="OmpA_C-like"/>
    <property type="match status" value="1"/>
</dbReference>
<dbReference type="InterPro" id="IPR036737">
    <property type="entry name" value="OmpA-like_sf"/>
</dbReference>
<evidence type="ECO:0000256" key="4">
    <source>
        <dbReference type="PROSITE-ProRule" id="PRU00473"/>
    </source>
</evidence>
<reference evidence="9 10" key="1">
    <citation type="submission" date="2020-08" db="EMBL/GenBank/DDBJ databases">
        <title>Genomic Encyclopedia of Type Strains, Phase III (KMG-III): the genomes of soil and plant-associated and newly described type strains.</title>
        <authorList>
            <person name="Whitman W."/>
        </authorList>
    </citation>
    <scope>NUCLEOTIDE SEQUENCE [LARGE SCALE GENOMIC DNA]</scope>
    <source>
        <strain evidence="9 10">CECT 8571</strain>
    </source>
</reference>
<keyword evidence="7" id="KW-0732">Signal</keyword>
<sequence length="271" mass="30065">MNTPLLKYSKLAVPTAVILLTMACSSPATKPDGAVGVREKLTDLQSDQKLASRAQLAIKEAESATRMAERPEREQAVAQHRIYMADHKVEIAIAIAQSRLLEDQRKALIDQRDASRLSARTTEANFARQKMQDAKRRNAKLEQELADLNAKKSDRGMVLTLGDLLFETGKSDLKFGIADNLDKLSLFLNQNQDRQLIIEGYTDNIGSDAFNLSLSQDRADSVKSYLLKQGIASYRMQSSGKGEGTPIASNDSAQGRQRNRRVEIIIPNEAY</sequence>
<evidence type="ECO:0000256" key="3">
    <source>
        <dbReference type="ARBA" id="ARBA00023237"/>
    </source>
</evidence>
<evidence type="ECO:0000256" key="5">
    <source>
        <dbReference type="SAM" id="Coils"/>
    </source>
</evidence>
<dbReference type="Pfam" id="PF00691">
    <property type="entry name" value="OmpA"/>
    <property type="match status" value="1"/>
</dbReference>
<comment type="caution">
    <text evidence="9">The sequence shown here is derived from an EMBL/GenBank/DDBJ whole genome shotgun (WGS) entry which is preliminary data.</text>
</comment>
<protein>
    <submittedName>
        <fullName evidence="9">Outer membrane protein OmpA-like peptidoglycan-associated protein</fullName>
    </submittedName>
</protein>
<feature type="coiled-coil region" evidence="5">
    <location>
        <begin position="124"/>
        <end position="151"/>
    </location>
</feature>
<dbReference type="PANTHER" id="PTHR30329:SF21">
    <property type="entry name" value="LIPOPROTEIN YIAD-RELATED"/>
    <property type="match status" value="1"/>
</dbReference>
<dbReference type="InterPro" id="IPR006690">
    <property type="entry name" value="OMPA-like_CS"/>
</dbReference>
<dbReference type="PANTHER" id="PTHR30329">
    <property type="entry name" value="STATOR ELEMENT OF FLAGELLAR MOTOR COMPLEX"/>
    <property type="match status" value="1"/>
</dbReference>
<comment type="subcellular location">
    <subcellularLocation>
        <location evidence="1">Cell outer membrane</location>
    </subcellularLocation>
</comment>
<feature type="chain" id="PRO_5032511473" evidence="7">
    <location>
        <begin position="31"/>
        <end position="271"/>
    </location>
</feature>
<keyword evidence="3" id="KW-0998">Cell outer membrane</keyword>
<dbReference type="AlphaFoldDB" id="A0A839UUI8"/>
<keyword evidence="5" id="KW-0175">Coiled coil</keyword>
<feature type="domain" description="OmpA-like" evidence="8">
    <location>
        <begin position="153"/>
        <end position="270"/>
    </location>
</feature>
<dbReference type="EMBL" id="JACHXZ010000003">
    <property type="protein sequence ID" value="MBB3169025.1"/>
    <property type="molecule type" value="Genomic_DNA"/>
</dbReference>
<evidence type="ECO:0000313" key="10">
    <source>
        <dbReference type="Proteomes" id="UP000559987"/>
    </source>
</evidence>
<accession>A0A839UUI8</accession>
<dbReference type="PROSITE" id="PS01068">
    <property type="entry name" value="OMPA_1"/>
    <property type="match status" value="1"/>
</dbReference>
<dbReference type="PRINTS" id="PR01021">
    <property type="entry name" value="OMPADOMAIN"/>
</dbReference>
<dbReference type="SUPFAM" id="SSF103088">
    <property type="entry name" value="OmpA-like"/>
    <property type="match status" value="1"/>
</dbReference>
<organism evidence="9 10">
    <name type="scientific">Simiduia aestuariiviva</name>
    <dbReference type="NCBI Taxonomy" id="1510459"/>
    <lineage>
        <taxon>Bacteria</taxon>
        <taxon>Pseudomonadati</taxon>
        <taxon>Pseudomonadota</taxon>
        <taxon>Gammaproteobacteria</taxon>
        <taxon>Cellvibrionales</taxon>
        <taxon>Cellvibrionaceae</taxon>
        <taxon>Simiduia</taxon>
    </lineage>
</organism>
<dbReference type="InterPro" id="IPR006664">
    <property type="entry name" value="OMP_bac"/>
</dbReference>
<dbReference type="PRINTS" id="PR01023">
    <property type="entry name" value="NAFLGMOTY"/>
</dbReference>
<feature type="signal peptide" evidence="7">
    <location>
        <begin position="1"/>
        <end position="30"/>
    </location>
</feature>
<evidence type="ECO:0000256" key="6">
    <source>
        <dbReference type="SAM" id="MobiDB-lite"/>
    </source>
</evidence>
<feature type="compositionally biased region" description="Polar residues" evidence="6">
    <location>
        <begin position="247"/>
        <end position="256"/>
    </location>
</feature>
<evidence type="ECO:0000313" key="9">
    <source>
        <dbReference type="EMBL" id="MBB3169025.1"/>
    </source>
</evidence>
<dbReference type="GO" id="GO:0009279">
    <property type="term" value="C:cell outer membrane"/>
    <property type="evidence" value="ECO:0007669"/>
    <property type="project" value="UniProtKB-SubCell"/>
</dbReference>
<evidence type="ECO:0000256" key="2">
    <source>
        <dbReference type="ARBA" id="ARBA00023136"/>
    </source>
</evidence>
<feature type="region of interest" description="Disordered" evidence="6">
    <location>
        <begin position="237"/>
        <end position="259"/>
    </location>
</feature>
<dbReference type="PROSITE" id="PS51257">
    <property type="entry name" value="PROKAR_LIPOPROTEIN"/>
    <property type="match status" value="1"/>
</dbReference>
<dbReference type="InterPro" id="IPR050330">
    <property type="entry name" value="Bact_OuterMem_StrucFunc"/>
</dbReference>
<keyword evidence="2 4" id="KW-0472">Membrane</keyword>
<gene>
    <name evidence="9" type="ORF">FHS30_002233</name>
</gene>
<evidence type="ECO:0000256" key="7">
    <source>
        <dbReference type="SAM" id="SignalP"/>
    </source>
</evidence>
<dbReference type="Proteomes" id="UP000559987">
    <property type="component" value="Unassembled WGS sequence"/>
</dbReference>
<dbReference type="RefSeq" id="WP_183910522.1">
    <property type="nucleotide sequence ID" value="NZ_JACHXZ010000003.1"/>
</dbReference>